<evidence type="ECO:0000256" key="6">
    <source>
        <dbReference type="ARBA" id="ARBA00022979"/>
    </source>
</evidence>
<accession>A0A7J5XXR6</accession>
<dbReference type="GO" id="GO:0008292">
    <property type="term" value="P:acetylcholine biosynthetic process"/>
    <property type="evidence" value="ECO:0007669"/>
    <property type="project" value="TreeGrafter"/>
</dbReference>
<keyword evidence="4 14" id="KW-0812">Transmembrane</keyword>
<feature type="transmembrane region" description="Helical" evidence="14">
    <location>
        <begin position="6"/>
        <end position="25"/>
    </location>
</feature>
<sequence>MAVNIPGLIAMVFFYLLVLGTGIWASFKSKREQKRSAATGMDMALLGNRSISLVVGIFTMTGGLVFVKPMRDRNCVTLLDPFNANVCVWISAAVAIIYTLLGGLYSVAYTDIVQIILLFISLWICVPFALVNPHVSDISQTLMNNTLHAPWIGSLELKKTWILMDDFLLMALGSLGYQCLHQRILSASSTSTAKTTCFFSAFFLPILGIPSVLFGAAAASTDWNMTSYGSPSPYERGESALLQHLTPSFISIIGIGAVAAAAMSSLDSLLLSAASVFTSNIYKNILRPQASDREIQWVLRASVLVVGVFGSSLTFLKNSILLFWFIGSEIAYVILFPQLVCVLFVDISNSYGAVMGLLVGITVRLLSGDPSLGIAPILHFPGCTLEDGVYVQYSPVRTISMLSAIAAILLFSYLTSVLFNKGHLPEKWDVFKVKPQHSLQPDTPTDGATEHNESEKLNGSKSQTEASTLMASTNSSIMAVNIPGLIAMVFFYLLVLGTGIWASFKSKREQKRSAATGMDMALLGNRSISLVVGIFTMTGGLVFVKPMRDRNCVTLLDPFNANVCVWISAAVAIIYTLLGGLYSVAYTDIVQLILLFISLWICVPFALVNPHVSDISQTLMNNTLHAPWIGSPELKKTWILMDDFLFFALGSLGYQCLHQRTLSASSTSTAKTTCYVSAFFLPLFGIPSVLFGAAAASTDWNMTSYGSPSPYERGESALVLPLSLQHLTPSFISIIGIGAVAAAAMSSVDSYLLSAASVFTSSIYKNILRPQASDREIQWVLRASVLVVGVFGSSLTFLKNSILLFWFIGAEIAYVILFPQLVCVLFVDISNSYGAVMGLLVGITTPLGIAPILHFPGCTLEDGVYVQYSPVRTISMLSAIAAILLFSYLTSVLFNKGHLPEKWDVFKVKPQHSLQPDTPTDGATEHNESEKLNGSKSQTEASTLMASTNSSIMAVNIPGLIAMVFFYLLVLGTGIWASFKSKREQKRSAANEMDMALLGNRSISLV</sequence>
<evidence type="ECO:0000256" key="3">
    <source>
        <dbReference type="ARBA" id="ARBA00022448"/>
    </source>
</evidence>
<evidence type="ECO:0000313" key="16">
    <source>
        <dbReference type="Proteomes" id="UP000518266"/>
    </source>
</evidence>
<feature type="transmembrane region" description="Helical" evidence="14">
    <location>
        <begin position="46"/>
        <end position="66"/>
    </location>
</feature>
<comment type="similarity">
    <text evidence="2">Belongs to the sodium:solute symporter (SSF) (TC 2.A.21) family.</text>
</comment>
<feature type="transmembrane region" description="Helical" evidence="14">
    <location>
        <begin position="160"/>
        <end position="177"/>
    </location>
</feature>
<gene>
    <name evidence="15" type="ORF">F7725_023612</name>
</gene>
<keyword evidence="16" id="KW-1185">Reference proteome</keyword>
<evidence type="ECO:0000256" key="4">
    <source>
        <dbReference type="ARBA" id="ARBA00022692"/>
    </source>
</evidence>
<feature type="transmembrane region" description="Helical" evidence="14">
    <location>
        <begin position="592"/>
        <end position="612"/>
    </location>
</feature>
<keyword evidence="9" id="KW-0406">Ion transport</keyword>
<dbReference type="GO" id="GO:0005886">
    <property type="term" value="C:plasma membrane"/>
    <property type="evidence" value="ECO:0007669"/>
    <property type="project" value="TreeGrafter"/>
</dbReference>
<feature type="transmembrane region" description="Helical" evidence="14">
    <location>
        <begin position="718"/>
        <end position="743"/>
    </location>
</feature>
<dbReference type="AlphaFoldDB" id="A0A7J5XXR6"/>
<feature type="transmembrane region" description="Helical" evidence="14">
    <location>
        <begin position="563"/>
        <end position="585"/>
    </location>
</feature>
<evidence type="ECO:0000256" key="9">
    <source>
        <dbReference type="ARBA" id="ARBA00023065"/>
    </source>
</evidence>
<keyword evidence="11" id="KW-0325">Glycoprotein</keyword>
<protein>
    <submittedName>
        <fullName evidence="15">Uncharacterized protein</fullName>
    </submittedName>
</protein>
<evidence type="ECO:0000256" key="11">
    <source>
        <dbReference type="ARBA" id="ARBA00023180"/>
    </source>
</evidence>
<feature type="transmembrane region" description="Helical" evidence="14">
    <location>
        <begin position="805"/>
        <end position="827"/>
    </location>
</feature>
<dbReference type="Gene3D" id="1.20.1730.10">
    <property type="entry name" value="Sodium/glucose cotransporter"/>
    <property type="match status" value="2"/>
</dbReference>
<evidence type="ECO:0000313" key="15">
    <source>
        <dbReference type="EMBL" id="KAF3841661.1"/>
    </source>
</evidence>
<keyword evidence="7 14" id="KW-1133">Transmembrane helix</keyword>
<reference evidence="15 16" key="1">
    <citation type="submission" date="2020-03" db="EMBL/GenBank/DDBJ databases">
        <title>Dissostichus mawsoni Genome sequencing and assembly.</title>
        <authorList>
            <person name="Park H."/>
        </authorList>
    </citation>
    <scope>NUCLEOTIDE SEQUENCE [LARGE SCALE GENOMIC DNA]</scope>
    <source>
        <strain evidence="15">DM0001</strain>
        <tissue evidence="15">Muscle</tissue>
    </source>
</reference>
<dbReference type="InterPro" id="IPR038377">
    <property type="entry name" value="Na/Glc_symporter_sf"/>
</dbReference>
<feature type="non-terminal residue" evidence="15">
    <location>
        <position position="1"/>
    </location>
</feature>
<dbReference type="OrthoDB" id="6132759at2759"/>
<name>A0A7J5XXR6_DISMA</name>
<keyword evidence="3" id="KW-0813">Transport</keyword>
<dbReference type="PANTHER" id="PTHR45897">
    <property type="entry name" value="HIGH-AFFINITY CHOLINE TRANSPORTER 1"/>
    <property type="match status" value="1"/>
</dbReference>
<dbReference type="CDD" id="cd11474">
    <property type="entry name" value="SLC5sbd_CHT"/>
    <property type="match status" value="2"/>
</dbReference>
<organism evidence="15 16">
    <name type="scientific">Dissostichus mawsoni</name>
    <name type="common">Antarctic cod</name>
    <dbReference type="NCBI Taxonomy" id="36200"/>
    <lineage>
        <taxon>Eukaryota</taxon>
        <taxon>Metazoa</taxon>
        <taxon>Chordata</taxon>
        <taxon>Craniata</taxon>
        <taxon>Vertebrata</taxon>
        <taxon>Euteleostomi</taxon>
        <taxon>Actinopterygii</taxon>
        <taxon>Neopterygii</taxon>
        <taxon>Teleostei</taxon>
        <taxon>Neoteleostei</taxon>
        <taxon>Acanthomorphata</taxon>
        <taxon>Eupercaria</taxon>
        <taxon>Perciformes</taxon>
        <taxon>Notothenioidei</taxon>
        <taxon>Nototheniidae</taxon>
        <taxon>Dissostichus</taxon>
    </lineage>
</organism>
<dbReference type="PANTHER" id="PTHR45897:SF5">
    <property type="entry name" value="HIGH AFFINITY CHOLINE TRANSPORTER 1"/>
    <property type="match status" value="1"/>
</dbReference>
<dbReference type="InterPro" id="IPR001734">
    <property type="entry name" value="Na/solute_symporter"/>
</dbReference>
<feature type="transmembrane region" description="Helical" evidence="14">
    <location>
        <begin position="477"/>
        <end position="502"/>
    </location>
</feature>
<feature type="compositionally biased region" description="Basic and acidic residues" evidence="13">
    <location>
        <begin position="448"/>
        <end position="458"/>
    </location>
</feature>
<keyword evidence="12" id="KW-0739">Sodium transport</keyword>
<feature type="region of interest" description="Disordered" evidence="13">
    <location>
        <begin position="911"/>
        <end position="940"/>
    </location>
</feature>
<feature type="transmembrane region" description="Helical" evidence="14">
    <location>
        <begin position="678"/>
        <end position="698"/>
    </location>
</feature>
<evidence type="ECO:0000256" key="10">
    <source>
        <dbReference type="ARBA" id="ARBA00023136"/>
    </source>
</evidence>
<feature type="transmembrane region" description="Helical" evidence="14">
    <location>
        <begin position="322"/>
        <end position="345"/>
    </location>
</feature>
<feature type="transmembrane region" description="Helical" evidence="14">
    <location>
        <begin position="86"/>
        <end position="108"/>
    </location>
</feature>
<evidence type="ECO:0000256" key="14">
    <source>
        <dbReference type="SAM" id="Phobius"/>
    </source>
</evidence>
<feature type="transmembrane region" description="Helical" evidence="14">
    <location>
        <begin position="115"/>
        <end position="135"/>
    </location>
</feature>
<comment type="subcellular location">
    <subcellularLocation>
        <location evidence="1">Membrane</location>
        <topology evidence="1">Multi-pass membrane protein</topology>
    </subcellularLocation>
</comment>
<dbReference type="GO" id="GO:0005307">
    <property type="term" value="F:choline:sodium symporter activity"/>
    <property type="evidence" value="ECO:0007669"/>
    <property type="project" value="TreeGrafter"/>
</dbReference>
<feature type="region of interest" description="Disordered" evidence="13">
    <location>
        <begin position="436"/>
        <end position="465"/>
    </location>
</feature>
<dbReference type="EMBL" id="JAAKFY010000019">
    <property type="protein sequence ID" value="KAF3841661.1"/>
    <property type="molecule type" value="Genomic_DNA"/>
</dbReference>
<feature type="transmembrane region" description="Helical" evidence="14">
    <location>
        <begin position="198"/>
        <end position="219"/>
    </location>
</feature>
<feature type="transmembrane region" description="Helical" evidence="14">
    <location>
        <begin position="779"/>
        <end position="798"/>
    </location>
</feature>
<comment type="caution">
    <text evidence="15">The sequence shown here is derived from an EMBL/GenBank/DDBJ whole genome shotgun (WGS) entry which is preliminary data.</text>
</comment>
<feature type="transmembrane region" description="Helical" evidence="14">
    <location>
        <begin position="297"/>
        <end position="316"/>
    </location>
</feature>
<keyword evidence="10 14" id="KW-0472">Membrane</keyword>
<feature type="compositionally biased region" description="Basic and acidic residues" evidence="13">
    <location>
        <begin position="923"/>
        <end position="933"/>
    </location>
</feature>
<evidence type="ECO:0000256" key="1">
    <source>
        <dbReference type="ARBA" id="ARBA00004141"/>
    </source>
</evidence>
<keyword evidence="8" id="KW-0915">Sodium</keyword>
<evidence type="ECO:0000256" key="8">
    <source>
        <dbReference type="ARBA" id="ARBA00023053"/>
    </source>
</evidence>
<evidence type="ECO:0000256" key="2">
    <source>
        <dbReference type="ARBA" id="ARBA00006434"/>
    </source>
</evidence>
<evidence type="ECO:0000256" key="13">
    <source>
        <dbReference type="SAM" id="MobiDB-lite"/>
    </source>
</evidence>
<keyword evidence="6" id="KW-0530">Neurotransmitter biosynthesis</keyword>
<dbReference type="PROSITE" id="PS50283">
    <property type="entry name" value="NA_SOLUT_SYMP_3"/>
    <property type="match status" value="2"/>
</dbReference>
<feature type="transmembrane region" description="Helical" evidence="14">
    <location>
        <begin position="957"/>
        <end position="979"/>
    </location>
</feature>
<feature type="transmembrane region" description="Helical" evidence="14">
    <location>
        <begin position="523"/>
        <end position="543"/>
    </location>
</feature>
<evidence type="ECO:0000256" key="12">
    <source>
        <dbReference type="ARBA" id="ARBA00023201"/>
    </source>
</evidence>
<feature type="transmembrane region" description="Helical" evidence="14">
    <location>
        <begin position="399"/>
        <end position="419"/>
    </location>
</feature>
<feature type="transmembrane region" description="Helical" evidence="14">
    <location>
        <begin position="249"/>
        <end position="277"/>
    </location>
</feature>
<dbReference type="Proteomes" id="UP000518266">
    <property type="component" value="Unassembled WGS sequence"/>
</dbReference>
<keyword evidence="5" id="KW-0769">Symport</keyword>
<evidence type="ECO:0000256" key="7">
    <source>
        <dbReference type="ARBA" id="ARBA00022989"/>
    </source>
</evidence>
<dbReference type="Pfam" id="PF00474">
    <property type="entry name" value="SSF"/>
    <property type="match status" value="2"/>
</dbReference>
<feature type="transmembrane region" description="Helical" evidence="14">
    <location>
        <begin position="874"/>
        <end position="894"/>
    </location>
</feature>
<proteinExistence type="inferred from homology"/>
<feature type="transmembrane region" description="Helical" evidence="14">
    <location>
        <begin position="833"/>
        <end position="853"/>
    </location>
</feature>
<evidence type="ECO:0000256" key="5">
    <source>
        <dbReference type="ARBA" id="ARBA00022847"/>
    </source>
</evidence>
<dbReference type="InterPro" id="IPR052244">
    <property type="entry name" value="Choline_transporter"/>
</dbReference>